<name>A0A0E1NWG0_YERPA</name>
<accession>A0A0E1NWG0</accession>
<dbReference type="InterPro" id="IPR053861">
    <property type="entry name" value="Phage_Mu_Gp45_N"/>
</dbReference>
<dbReference type="EMBL" id="CP000308">
    <property type="protein sequence ID" value="ABG12930.1"/>
    <property type="molecule type" value="Genomic_DNA"/>
</dbReference>
<gene>
    <name evidence="2" type="ordered locus">YPA_0962</name>
</gene>
<dbReference type="Pfam" id="PF06890">
    <property type="entry name" value="Phage_Mu_Gp45"/>
    <property type="match status" value="1"/>
</dbReference>
<dbReference type="HOGENOM" id="CLU_108409_3_0_6"/>
<evidence type="ECO:0000313" key="2">
    <source>
        <dbReference type="EMBL" id="ABG12930.1"/>
    </source>
</evidence>
<dbReference type="Proteomes" id="UP000001971">
    <property type="component" value="Chromosome"/>
</dbReference>
<dbReference type="AlphaFoldDB" id="A0A0E1NWG0"/>
<proteinExistence type="predicted"/>
<feature type="domain" description="Bacteriophage Mu Gp45 N-terminal" evidence="1">
    <location>
        <begin position="22"/>
        <end position="86"/>
    </location>
</feature>
<dbReference type="PATRIC" id="fig|360102.15.peg.4024"/>
<dbReference type="KEGG" id="ypa:YPA_0962"/>
<organism evidence="2 3">
    <name type="scientific">Yersinia pestis bv. Antiqua (strain Antiqua)</name>
    <dbReference type="NCBI Taxonomy" id="360102"/>
    <lineage>
        <taxon>Bacteria</taxon>
        <taxon>Pseudomonadati</taxon>
        <taxon>Pseudomonadota</taxon>
        <taxon>Gammaproteobacteria</taxon>
        <taxon>Enterobacterales</taxon>
        <taxon>Yersiniaceae</taxon>
        <taxon>Yersinia</taxon>
    </lineage>
</organism>
<evidence type="ECO:0000259" key="1">
    <source>
        <dbReference type="Pfam" id="PF06890"/>
    </source>
</evidence>
<evidence type="ECO:0000313" key="3">
    <source>
        <dbReference type="Proteomes" id="UP000001971"/>
    </source>
</evidence>
<dbReference type="RefSeq" id="WP_002215460.1">
    <property type="nucleotide sequence ID" value="NC_008150.1"/>
</dbReference>
<dbReference type="PIRSF" id="PIRSF012337">
    <property type="entry name" value="gp45"/>
    <property type="match status" value="1"/>
</dbReference>
<protein>
    <submittedName>
        <fullName evidence="2">Putative bacteriophage (Baseplate assembly) protein</fullName>
    </submittedName>
</protein>
<reference evidence="2 3" key="1">
    <citation type="journal article" date="2006" name="J. Bacteriol.">
        <title>Complete genome sequence of Yersinia pestis strains Antiqua and Nepal516: evidence of gene reduction in an emerging pathogen.</title>
        <authorList>
            <person name="Chain P.S."/>
            <person name="Hu P."/>
            <person name="Malfatti S.A."/>
            <person name="Radnedge L."/>
            <person name="Larimer F."/>
            <person name="Vergez L.M."/>
            <person name="Worsham P."/>
            <person name="Chu M.C."/>
            <person name="Andersen G.L."/>
        </authorList>
    </citation>
    <scope>NUCLEOTIDE SEQUENCE [LARGE SCALE GENOMIC DNA]</scope>
    <source>
        <strain evidence="2 3">Antiqua</strain>
    </source>
</reference>
<sequence length="198" mass="21213">MSDVSGQISTLYRQIKMLLGIGRVTAFDDSNGVQTVQYQTPLEVHSDTPRLAEFGFSSGLPAGSDVVIGFLGGDRSSGMIIASHHPAYRHMGLNAGETVIYAQWGQFIKLTESGVVIEANNQPVTVNNATEVTVNATVKVRLNTPLLEVSGNIIDNADSNSATLKSLRDAYNSHNHQLKNVQSGSTTLTSETPAKVVR</sequence>
<dbReference type="InterPro" id="IPR014462">
    <property type="entry name" value="Phage_Mu_Gp45"/>
</dbReference>
<dbReference type="GeneID" id="57977386"/>